<reference evidence="1 2" key="1">
    <citation type="submission" date="2021-06" db="EMBL/GenBank/DDBJ databases">
        <authorList>
            <person name="Palmer J.M."/>
        </authorList>
    </citation>
    <scope>NUCLEOTIDE SEQUENCE [LARGE SCALE GENOMIC DNA]</scope>
    <source>
        <strain evidence="1 2">AS_MEX2019</strain>
        <tissue evidence="1">Muscle</tissue>
    </source>
</reference>
<proteinExistence type="predicted"/>
<keyword evidence="2" id="KW-1185">Reference proteome</keyword>
<dbReference type="EMBL" id="JAHRIP010088285">
    <property type="protein sequence ID" value="MEQ2316227.1"/>
    <property type="molecule type" value="Genomic_DNA"/>
</dbReference>
<comment type="caution">
    <text evidence="1">The sequence shown here is derived from an EMBL/GenBank/DDBJ whole genome shotgun (WGS) entry which is preliminary data.</text>
</comment>
<evidence type="ECO:0000313" key="1">
    <source>
        <dbReference type="EMBL" id="MEQ2316227.1"/>
    </source>
</evidence>
<evidence type="ECO:0000313" key="2">
    <source>
        <dbReference type="Proteomes" id="UP001469553"/>
    </source>
</evidence>
<accession>A0ABV1ACD3</accession>
<name>A0ABV1ACD3_9TELE</name>
<organism evidence="1 2">
    <name type="scientific">Ameca splendens</name>
    <dbReference type="NCBI Taxonomy" id="208324"/>
    <lineage>
        <taxon>Eukaryota</taxon>
        <taxon>Metazoa</taxon>
        <taxon>Chordata</taxon>
        <taxon>Craniata</taxon>
        <taxon>Vertebrata</taxon>
        <taxon>Euteleostomi</taxon>
        <taxon>Actinopterygii</taxon>
        <taxon>Neopterygii</taxon>
        <taxon>Teleostei</taxon>
        <taxon>Neoteleostei</taxon>
        <taxon>Acanthomorphata</taxon>
        <taxon>Ovalentaria</taxon>
        <taxon>Atherinomorphae</taxon>
        <taxon>Cyprinodontiformes</taxon>
        <taxon>Goodeidae</taxon>
        <taxon>Ameca</taxon>
    </lineage>
</organism>
<gene>
    <name evidence="1" type="ORF">AMECASPLE_030499</name>
</gene>
<dbReference type="Proteomes" id="UP001469553">
    <property type="component" value="Unassembled WGS sequence"/>
</dbReference>
<sequence>MHSFLFSSPYVPVHTNLTPALRGERTPFGQPPFPQFPSRNTLSLSLSPPPSIDEKVKASEDADSLLCLQRAFQRLFSFQVMSGQFTVWVLTAPSLRYFLCPSQA</sequence>
<protein>
    <submittedName>
        <fullName evidence="1">Uncharacterized protein</fullName>
    </submittedName>
</protein>